<protein>
    <submittedName>
        <fullName evidence="2">Uncharacterized protein</fullName>
    </submittedName>
</protein>
<organism evidence="2 3">
    <name type="scientific">Methylobacterium iners</name>
    <dbReference type="NCBI Taxonomy" id="418707"/>
    <lineage>
        <taxon>Bacteria</taxon>
        <taxon>Pseudomonadati</taxon>
        <taxon>Pseudomonadota</taxon>
        <taxon>Alphaproteobacteria</taxon>
        <taxon>Hyphomicrobiales</taxon>
        <taxon>Methylobacteriaceae</taxon>
        <taxon>Methylobacterium</taxon>
    </lineage>
</organism>
<comment type="caution">
    <text evidence="2">The sequence shown here is derived from an EMBL/GenBank/DDBJ whole genome shotgun (WGS) entry which is preliminary data.</text>
</comment>
<keyword evidence="1" id="KW-0812">Transmembrane</keyword>
<sequence>MYTATARATAENWFEPPEPILDRYMLRSRSKAANDNRHRSMKTSRTMRMATCVALIGAFSLLVL</sequence>
<feature type="transmembrane region" description="Helical" evidence="1">
    <location>
        <begin position="46"/>
        <end position="63"/>
    </location>
</feature>
<evidence type="ECO:0000256" key="1">
    <source>
        <dbReference type="SAM" id="Phobius"/>
    </source>
</evidence>
<gene>
    <name evidence="2" type="ORF">OCOJLMKI_3276</name>
</gene>
<proteinExistence type="predicted"/>
<dbReference type="Proteomes" id="UP001055125">
    <property type="component" value="Unassembled WGS sequence"/>
</dbReference>
<keyword evidence="1" id="KW-1133">Transmembrane helix</keyword>
<evidence type="ECO:0000313" key="3">
    <source>
        <dbReference type="Proteomes" id="UP001055125"/>
    </source>
</evidence>
<keyword evidence="3" id="KW-1185">Reference proteome</keyword>
<reference evidence="2" key="2">
    <citation type="submission" date="2021-08" db="EMBL/GenBank/DDBJ databases">
        <authorList>
            <person name="Tani A."/>
            <person name="Ola A."/>
            <person name="Ogura Y."/>
            <person name="Katsura K."/>
            <person name="Hayashi T."/>
        </authorList>
    </citation>
    <scope>NUCLEOTIDE SEQUENCE</scope>
    <source>
        <strain evidence="2">DSM 19015</strain>
    </source>
</reference>
<reference evidence="2" key="1">
    <citation type="journal article" date="2021" name="Front. Microbiol.">
        <title>Comprehensive Comparative Genomics and Phenotyping of Methylobacterium Species.</title>
        <authorList>
            <person name="Alessa O."/>
            <person name="Ogura Y."/>
            <person name="Fujitani Y."/>
            <person name="Takami H."/>
            <person name="Hayashi T."/>
            <person name="Sahin N."/>
            <person name="Tani A."/>
        </authorList>
    </citation>
    <scope>NUCLEOTIDE SEQUENCE</scope>
    <source>
        <strain evidence="2">DSM 19015</strain>
    </source>
</reference>
<keyword evidence="1" id="KW-0472">Membrane</keyword>
<name>A0ABQ4S0V0_9HYPH</name>
<dbReference type="EMBL" id="BPQP01000050">
    <property type="protein sequence ID" value="GJD96058.1"/>
    <property type="molecule type" value="Genomic_DNA"/>
</dbReference>
<accession>A0ABQ4S0V0</accession>
<evidence type="ECO:0000313" key="2">
    <source>
        <dbReference type="EMBL" id="GJD96058.1"/>
    </source>
</evidence>